<keyword evidence="1" id="KW-0472">Membrane</keyword>
<gene>
    <name evidence="2" type="ORF">MKW98_013922</name>
</gene>
<feature type="transmembrane region" description="Helical" evidence="1">
    <location>
        <begin position="77"/>
        <end position="101"/>
    </location>
</feature>
<feature type="transmembrane region" description="Helical" evidence="1">
    <location>
        <begin position="158"/>
        <end position="188"/>
    </location>
</feature>
<organism evidence="2 3">
    <name type="scientific">Papaver atlanticum</name>
    <dbReference type="NCBI Taxonomy" id="357466"/>
    <lineage>
        <taxon>Eukaryota</taxon>
        <taxon>Viridiplantae</taxon>
        <taxon>Streptophyta</taxon>
        <taxon>Embryophyta</taxon>
        <taxon>Tracheophyta</taxon>
        <taxon>Spermatophyta</taxon>
        <taxon>Magnoliopsida</taxon>
        <taxon>Ranunculales</taxon>
        <taxon>Papaveraceae</taxon>
        <taxon>Papaveroideae</taxon>
        <taxon>Papaver</taxon>
    </lineage>
</organism>
<dbReference type="AlphaFoldDB" id="A0AAD4SE57"/>
<protein>
    <submittedName>
        <fullName evidence="2">Uncharacterized protein</fullName>
    </submittedName>
</protein>
<feature type="transmembrane region" description="Helical" evidence="1">
    <location>
        <begin position="122"/>
        <end position="146"/>
    </location>
</feature>
<evidence type="ECO:0000313" key="2">
    <source>
        <dbReference type="EMBL" id="KAI3901807.1"/>
    </source>
</evidence>
<comment type="caution">
    <text evidence="2">The sequence shown here is derived from an EMBL/GenBank/DDBJ whole genome shotgun (WGS) entry which is preliminary data.</text>
</comment>
<keyword evidence="3" id="KW-1185">Reference proteome</keyword>
<dbReference type="EMBL" id="JAJJMB010011506">
    <property type="protein sequence ID" value="KAI3901807.1"/>
    <property type="molecule type" value="Genomic_DNA"/>
</dbReference>
<name>A0AAD4SE57_9MAGN</name>
<feature type="transmembrane region" description="Helical" evidence="1">
    <location>
        <begin position="209"/>
        <end position="235"/>
    </location>
</feature>
<feature type="transmembrane region" description="Helical" evidence="1">
    <location>
        <begin position="29"/>
        <end position="46"/>
    </location>
</feature>
<evidence type="ECO:0000256" key="1">
    <source>
        <dbReference type="SAM" id="Phobius"/>
    </source>
</evidence>
<sequence length="311" mass="35287">MNREPANRSMGFFAIYKEAFKLTALNKKIFSQITLTILLPLAFFYLSDIQISKFIHTKTYPEKETSRWIAYGITQSIYLILLLIFTLWSTSSVIYTTACFYTSRDITYKKVTGVLGKLWGRLIVTFLWCFFTVALYTFVALGFWWLNIFDEEGRIRPLAFIICLLIPVLAVLTFFIVVCSIATVVTVLEKDYGGRAFAKSMVVLIKGKILVSCTVFGLLETALTGIIFMFCYLVVYGNKMSLVGKVFVGIGCHLLLAVWIHFLLVVQTVVYFVCKSVHNEDVSTVGSHLEIPVIHLGREIKDVQLERVPAV</sequence>
<dbReference type="Proteomes" id="UP001202328">
    <property type="component" value="Unassembled WGS sequence"/>
</dbReference>
<dbReference type="PANTHER" id="PTHR33133:SF5">
    <property type="entry name" value="OS08G0107100 PROTEIN"/>
    <property type="match status" value="1"/>
</dbReference>
<accession>A0AAD4SE57</accession>
<keyword evidence="1" id="KW-0812">Transmembrane</keyword>
<proteinExistence type="predicted"/>
<reference evidence="2" key="1">
    <citation type="submission" date="2022-04" db="EMBL/GenBank/DDBJ databases">
        <title>A functionally conserved STORR gene fusion in Papaver species that diverged 16.8 million years ago.</title>
        <authorList>
            <person name="Catania T."/>
        </authorList>
    </citation>
    <scope>NUCLEOTIDE SEQUENCE</scope>
    <source>
        <strain evidence="2">S-188037</strain>
    </source>
</reference>
<feature type="transmembrane region" description="Helical" evidence="1">
    <location>
        <begin position="247"/>
        <end position="273"/>
    </location>
</feature>
<evidence type="ECO:0000313" key="3">
    <source>
        <dbReference type="Proteomes" id="UP001202328"/>
    </source>
</evidence>
<keyword evidence="1" id="KW-1133">Transmembrane helix</keyword>
<dbReference type="PANTHER" id="PTHR33133">
    <property type="entry name" value="OS08G0107100 PROTEIN-RELATED"/>
    <property type="match status" value="1"/>
</dbReference>